<comment type="caution">
    <text evidence="1">The sequence shown here is derived from an EMBL/GenBank/DDBJ whole genome shotgun (WGS) entry which is preliminary data.</text>
</comment>
<sequence length="240" mass="26542">MCVISDVLKMLAESLTRQPKQKFNNKKSKKQHTFQTANHNQKEPLSTNDSTRTPTKHNRVKRRCTAPNSNMFSASSTPITPFQYPDFESGKFMNNPDLQKYVPLYLKNLIISSNLYSEFQAREAREISVSNTTTNMNAADSNTDTDAESISTVHNYSPSSSSRFFHTNYHQQQQQFNDSNQTGSSIGDRIGTPRLPESIASGGSFWETRSVSVGSSLLSVSSSNGQSVVGPHSAGSILGF</sequence>
<gene>
    <name evidence="1" type="ORF">Amon02_000541500</name>
</gene>
<organism evidence="1 2">
    <name type="scientific">Ambrosiozyma monospora</name>
    <name type="common">Yeast</name>
    <name type="synonym">Endomycopsis monosporus</name>
    <dbReference type="NCBI Taxonomy" id="43982"/>
    <lineage>
        <taxon>Eukaryota</taxon>
        <taxon>Fungi</taxon>
        <taxon>Dikarya</taxon>
        <taxon>Ascomycota</taxon>
        <taxon>Saccharomycotina</taxon>
        <taxon>Pichiomycetes</taxon>
        <taxon>Pichiales</taxon>
        <taxon>Pichiaceae</taxon>
        <taxon>Ambrosiozyma</taxon>
    </lineage>
</organism>
<accession>A0ACB5T5Y9</accession>
<proteinExistence type="predicted"/>
<name>A0ACB5T5Y9_AMBMO</name>
<evidence type="ECO:0000313" key="2">
    <source>
        <dbReference type="Proteomes" id="UP001165064"/>
    </source>
</evidence>
<reference evidence="1" key="1">
    <citation type="submission" date="2023-04" db="EMBL/GenBank/DDBJ databases">
        <title>Ambrosiozyma monospora NBRC 10751.</title>
        <authorList>
            <person name="Ichikawa N."/>
            <person name="Sato H."/>
            <person name="Tonouchi N."/>
        </authorList>
    </citation>
    <scope>NUCLEOTIDE SEQUENCE</scope>
    <source>
        <strain evidence="1">NBRC 10751</strain>
    </source>
</reference>
<evidence type="ECO:0000313" key="1">
    <source>
        <dbReference type="EMBL" id="GME82263.1"/>
    </source>
</evidence>
<protein>
    <submittedName>
        <fullName evidence="1">Unnamed protein product</fullName>
    </submittedName>
</protein>
<dbReference type="Proteomes" id="UP001165064">
    <property type="component" value="Unassembled WGS sequence"/>
</dbReference>
<dbReference type="EMBL" id="BSXS01003972">
    <property type="protein sequence ID" value="GME82263.1"/>
    <property type="molecule type" value="Genomic_DNA"/>
</dbReference>
<keyword evidence="2" id="KW-1185">Reference proteome</keyword>